<dbReference type="SUPFAM" id="SSF54001">
    <property type="entry name" value="Cysteine proteinases"/>
    <property type="match status" value="1"/>
</dbReference>
<gene>
    <name evidence="1" type="ORF">EPICR_30237</name>
</gene>
<organism evidence="1">
    <name type="scientific">uncultured Desulfobacteraceae bacterium</name>
    <dbReference type="NCBI Taxonomy" id="218296"/>
    <lineage>
        <taxon>Bacteria</taxon>
        <taxon>Pseudomonadati</taxon>
        <taxon>Thermodesulfobacteriota</taxon>
        <taxon>Desulfobacteria</taxon>
        <taxon>Desulfobacterales</taxon>
        <taxon>Desulfobacteraceae</taxon>
        <taxon>environmental samples</taxon>
    </lineage>
</organism>
<reference evidence="1" key="1">
    <citation type="submission" date="2019-01" db="EMBL/GenBank/DDBJ databases">
        <authorList>
            <consortium name="Genoscope - CEA"/>
            <person name="William W."/>
        </authorList>
    </citation>
    <scope>NUCLEOTIDE SEQUENCE</scope>
    <source>
        <strain evidence="1">CR-1</strain>
    </source>
</reference>
<protein>
    <recommendedName>
        <fullName evidence="2">Permuted papain-like amidase enzyme, YaeF/YiiX, C92 family</fullName>
    </recommendedName>
</protein>
<sequence length="218" mass="24783">MSVKPISYDEARKLMRPGDVIAFGGKGYFSEIVKFATFSNISHIGTIIQTRALGDEGDRFFNQIIESTSSNGVHISRFSDRLHEYDGELWWLPLSEGIRKNAFDPKAFFDFLFNQAREKKPYDFSQAVKSAIDALDELPFDRHGSAYNREDFSRFFCSELVAAGLEMAGAVKSVNASEVTPIDLCRWNIYEDHYYQLKGDAGKTISRFNTLSPEDWGE</sequence>
<evidence type="ECO:0000313" key="1">
    <source>
        <dbReference type="EMBL" id="VEN74302.1"/>
    </source>
</evidence>
<name>A0A484HGF0_9BACT</name>
<evidence type="ECO:0008006" key="2">
    <source>
        <dbReference type="Google" id="ProtNLM"/>
    </source>
</evidence>
<accession>A0A484HGF0</accession>
<proteinExistence type="predicted"/>
<dbReference type="InterPro" id="IPR038765">
    <property type="entry name" value="Papain-like_cys_pep_sf"/>
</dbReference>
<dbReference type="AlphaFoldDB" id="A0A484HGF0"/>
<dbReference type="Gene3D" id="3.90.1720.10">
    <property type="entry name" value="endopeptidase domain like (from Nostoc punctiforme)"/>
    <property type="match status" value="1"/>
</dbReference>
<dbReference type="EMBL" id="CAACVI010000023">
    <property type="protein sequence ID" value="VEN74302.1"/>
    <property type="molecule type" value="Genomic_DNA"/>
</dbReference>